<dbReference type="InterPro" id="IPR048912">
    <property type="entry name" value="BetaGal1-like_ABD1"/>
</dbReference>
<sequence>MMVASWMELMHRTGKICHHRIKFLNSVEWVLLVISNNLQILKSQQLILCNAACVKKQSMPLVFLARSVAYGYIVIVHLGLRSHLGRMAGGAATAENGGSQSHLSGFGWWLAIQFQVSFIAVKFVNQITVDRVPLCFIWHMVGQTLDFTMVPILVQMSLTTSQTLLPMIMMHQLENLVMWTLRSSKHCEGLRIDTVQHLFVQFLPTLKREDMDLSSYRKTGSLFDLIDKIDPIGVVEYENPTSMESVGQMFGFLLYTSGYAEKDQGSNLFIPNVHDRAQVFISCPFEDNSGRPTYVGTIERWSNQNLSLPDTKCASKINLFVLVENMGRVNYGSHLFNQKGILSLVYLDGNVLKSWKIVAIFFQNLNEVLDIKPIKEIAHSRINKTSALMNIKKILRSGWDKGIAFVNEFNIGRFWPSTGPQCNLCVPTPVLRHGENNLVIFELESPTSELVVHSVDHPDFTCRSSSFSLLSKQAARSGKR</sequence>
<accession>A0ABY9BRY8</accession>
<dbReference type="InterPro" id="IPR008979">
    <property type="entry name" value="Galactose-bd-like_sf"/>
</dbReference>
<reference evidence="5 6" key="1">
    <citation type="journal article" date="2023" name="Hortic Res">
        <title>The complete reference genome for grapevine (Vitis vinifera L.) genetics and breeding.</title>
        <authorList>
            <person name="Shi X."/>
            <person name="Cao S."/>
            <person name="Wang X."/>
            <person name="Huang S."/>
            <person name="Wang Y."/>
            <person name="Liu Z."/>
            <person name="Liu W."/>
            <person name="Leng X."/>
            <person name="Peng Y."/>
            <person name="Wang N."/>
            <person name="Wang Y."/>
            <person name="Ma Z."/>
            <person name="Xu X."/>
            <person name="Zhang F."/>
            <person name="Xue H."/>
            <person name="Zhong H."/>
            <person name="Wang Y."/>
            <person name="Zhang K."/>
            <person name="Velt A."/>
            <person name="Avia K."/>
            <person name="Holtgrawe D."/>
            <person name="Grimplet J."/>
            <person name="Matus J.T."/>
            <person name="Ware D."/>
            <person name="Wu X."/>
            <person name="Wang H."/>
            <person name="Liu C."/>
            <person name="Fang Y."/>
            <person name="Rustenholz C."/>
            <person name="Cheng Z."/>
            <person name="Xiao H."/>
            <person name="Zhou Y."/>
        </authorList>
    </citation>
    <scope>NUCLEOTIDE SEQUENCE [LARGE SCALE GENOMIC DNA]</scope>
    <source>
        <strain evidence="6">cv. Pinot noir / PN40024</strain>
        <tissue evidence="5">Leaf</tissue>
    </source>
</reference>
<dbReference type="Pfam" id="PF21317">
    <property type="entry name" value="BetaGal_ABD_1"/>
    <property type="match status" value="1"/>
</dbReference>
<dbReference type="PANTHER" id="PTHR23421">
    <property type="entry name" value="BETA-GALACTOSIDASE RELATED"/>
    <property type="match status" value="1"/>
</dbReference>
<evidence type="ECO:0000256" key="1">
    <source>
        <dbReference type="ARBA" id="ARBA00022801"/>
    </source>
</evidence>
<dbReference type="InterPro" id="IPR048913">
    <property type="entry name" value="BetaGal_gal-bd"/>
</dbReference>
<evidence type="ECO:0008006" key="7">
    <source>
        <dbReference type="Google" id="ProtNLM"/>
    </source>
</evidence>
<dbReference type="Gene3D" id="2.60.120.260">
    <property type="entry name" value="Galactose-binding domain-like"/>
    <property type="match status" value="2"/>
</dbReference>
<keyword evidence="6" id="KW-1185">Reference proteome</keyword>
<gene>
    <name evidence="5" type="ORF">VitviT2T_005027</name>
</gene>
<evidence type="ECO:0000259" key="3">
    <source>
        <dbReference type="Pfam" id="PF21317"/>
    </source>
</evidence>
<evidence type="ECO:0000313" key="6">
    <source>
        <dbReference type="Proteomes" id="UP001227230"/>
    </source>
</evidence>
<organism evidence="5 6">
    <name type="scientific">Vitis vinifera</name>
    <name type="common">Grape</name>
    <dbReference type="NCBI Taxonomy" id="29760"/>
    <lineage>
        <taxon>Eukaryota</taxon>
        <taxon>Viridiplantae</taxon>
        <taxon>Streptophyta</taxon>
        <taxon>Embryophyta</taxon>
        <taxon>Tracheophyta</taxon>
        <taxon>Spermatophyta</taxon>
        <taxon>Magnoliopsida</taxon>
        <taxon>eudicotyledons</taxon>
        <taxon>Gunneridae</taxon>
        <taxon>Pentapetalae</taxon>
        <taxon>rosids</taxon>
        <taxon>Vitales</taxon>
        <taxon>Vitaceae</taxon>
        <taxon>Viteae</taxon>
        <taxon>Vitis</taxon>
    </lineage>
</organism>
<dbReference type="Pfam" id="PF21467">
    <property type="entry name" value="BetaGal_gal-bd"/>
    <property type="match status" value="1"/>
</dbReference>
<dbReference type="SUPFAM" id="SSF49785">
    <property type="entry name" value="Galactose-binding domain-like"/>
    <property type="match status" value="1"/>
</dbReference>
<evidence type="ECO:0000256" key="2">
    <source>
        <dbReference type="ARBA" id="ARBA00023295"/>
    </source>
</evidence>
<feature type="domain" description="Beta-galactosidase galactose-binding" evidence="4">
    <location>
        <begin position="397"/>
        <end position="436"/>
    </location>
</feature>
<protein>
    <recommendedName>
        <fullName evidence="7">Beta-galactosidase</fullName>
    </recommendedName>
</protein>
<evidence type="ECO:0000259" key="4">
    <source>
        <dbReference type="Pfam" id="PF21467"/>
    </source>
</evidence>
<name>A0ABY9BRY8_VITVI</name>
<dbReference type="InterPro" id="IPR001944">
    <property type="entry name" value="Glycoside_Hdrlase_35"/>
</dbReference>
<feature type="domain" description="Beta-galactosidase 1-like first all-beta" evidence="3">
    <location>
        <begin position="240"/>
        <end position="359"/>
    </location>
</feature>
<dbReference type="EMBL" id="CP126651">
    <property type="protein sequence ID" value="WJZ85495.1"/>
    <property type="molecule type" value="Genomic_DNA"/>
</dbReference>
<keyword evidence="1" id="KW-0378">Hydrolase</keyword>
<keyword evidence="2" id="KW-0326">Glycosidase</keyword>
<proteinExistence type="predicted"/>
<evidence type="ECO:0000313" key="5">
    <source>
        <dbReference type="EMBL" id="WJZ85495.1"/>
    </source>
</evidence>
<dbReference type="Proteomes" id="UP001227230">
    <property type="component" value="Chromosome 4"/>
</dbReference>